<dbReference type="Proteomes" id="UP001295469">
    <property type="component" value="Chromosome C07"/>
</dbReference>
<accession>A0A816N540</accession>
<feature type="transmembrane region" description="Helical" evidence="1">
    <location>
        <begin position="98"/>
        <end position="119"/>
    </location>
</feature>
<name>A0A816N540_BRANA</name>
<gene>
    <name evidence="2" type="ORF">DARMORV10_C07P38370.1</name>
</gene>
<protein>
    <submittedName>
        <fullName evidence="2">(rape) hypothetical protein</fullName>
    </submittedName>
</protein>
<proteinExistence type="predicted"/>
<keyword evidence="1" id="KW-0812">Transmembrane</keyword>
<reference evidence="2" key="1">
    <citation type="submission" date="2021-01" db="EMBL/GenBank/DDBJ databases">
        <authorList>
            <consortium name="Genoscope - CEA"/>
            <person name="William W."/>
        </authorList>
    </citation>
    <scope>NUCLEOTIDE SEQUENCE</scope>
</reference>
<keyword evidence="1" id="KW-1133">Transmembrane helix</keyword>
<feature type="transmembrane region" description="Helical" evidence="1">
    <location>
        <begin position="37"/>
        <end position="58"/>
    </location>
</feature>
<sequence>MLVTFCVTRFPRPSCKPLFSMPLRPLAAKASGRRRRVLLAVLCFIMLCSCLLVLFSYWSRLRAVSYGSCSLVSFEAPHTRSVRLLVTMKSRLGSQTEAPLLTAIIVLPTLILGAAPPFGSTTTGTTYPKLGLAGSDSLCRSKAPPPLLATFTYEETPSYCIATISIWSPDPSTIPISNRCLSPTLVVCLDGLGSVVFSVLVTSPAHQGFYGENPYRKNLLTSPAKPRLRPL</sequence>
<evidence type="ECO:0000256" key="1">
    <source>
        <dbReference type="SAM" id="Phobius"/>
    </source>
</evidence>
<evidence type="ECO:0000313" key="2">
    <source>
        <dbReference type="EMBL" id="CAF2008678.1"/>
    </source>
</evidence>
<keyword evidence="1" id="KW-0472">Membrane</keyword>
<organism evidence="2">
    <name type="scientific">Brassica napus</name>
    <name type="common">Rape</name>
    <dbReference type="NCBI Taxonomy" id="3708"/>
    <lineage>
        <taxon>Eukaryota</taxon>
        <taxon>Viridiplantae</taxon>
        <taxon>Streptophyta</taxon>
        <taxon>Embryophyta</taxon>
        <taxon>Tracheophyta</taxon>
        <taxon>Spermatophyta</taxon>
        <taxon>Magnoliopsida</taxon>
        <taxon>eudicotyledons</taxon>
        <taxon>Gunneridae</taxon>
        <taxon>Pentapetalae</taxon>
        <taxon>rosids</taxon>
        <taxon>malvids</taxon>
        <taxon>Brassicales</taxon>
        <taxon>Brassicaceae</taxon>
        <taxon>Brassiceae</taxon>
        <taxon>Brassica</taxon>
    </lineage>
</organism>
<dbReference type="EMBL" id="HG994371">
    <property type="protein sequence ID" value="CAF2008678.1"/>
    <property type="molecule type" value="Genomic_DNA"/>
</dbReference>
<dbReference type="AlphaFoldDB" id="A0A816N540"/>